<dbReference type="EMBL" id="BARV01009030">
    <property type="protein sequence ID" value="GAI11351.1"/>
    <property type="molecule type" value="Genomic_DNA"/>
</dbReference>
<protein>
    <recommendedName>
        <fullName evidence="1">Ribbon-helix-helix protein CopG domain-containing protein</fullName>
    </recommendedName>
</protein>
<reference evidence="2" key="1">
    <citation type="journal article" date="2014" name="Front. Microbiol.">
        <title>High frequency of phylogenetically diverse reductive dehalogenase-homologous genes in deep subseafloor sedimentary metagenomes.</title>
        <authorList>
            <person name="Kawai M."/>
            <person name="Futagami T."/>
            <person name="Toyoda A."/>
            <person name="Takaki Y."/>
            <person name="Nishi S."/>
            <person name="Hori S."/>
            <person name="Arai W."/>
            <person name="Tsubouchi T."/>
            <person name="Morono Y."/>
            <person name="Uchiyama I."/>
            <person name="Ito T."/>
            <person name="Fujiyama A."/>
            <person name="Inagaki F."/>
            <person name="Takami H."/>
        </authorList>
    </citation>
    <scope>NUCLEOTIDE SEQUENCE</scope>
    <source>
        <strain evidence="2">Expedition CK06-06</strain>
    </source>
</reference>
<feature type="domain" description="Ribbon-helix-helix protein CopG" evidence="1">
    <location>
        <begin position="4"/>
        <end position="41"/>
    </location>
</feature>
<dbReference type="CDD" id="cd22231">
    <property type="entry name" value="RHH_NikR_HicB-like"/>
    <property type="match status" value="1"/>
</dbReference>
<evidence type="ECO:0000313" key="2">
    <source>
        <dbReference type="EMBL" id="GAI11351.1"/>
    </source>
</evidence>
<comment type="caution">
    <text evidence="2">The sequence shown here is derived from an EMBL/GenBank/DDBJ whole genome shotgun (WGS) entry which is preliminary data.</text>
</comment>
<accession>X1LZV4</accession>
<dbReference type="GO" id="GO:0006355">
    <property type="term" value="P:regulation of DNA-templated transcription"/>
    <property type="evidence" value="ECO:0007669"/>
    <property type="project" value="InterPro"/>
</dbReference>
<sequence length="69" mass="7873">MGTFSLDVPDSLLKQFDKRIKGRYKTRSEAIRVAMSLLIDQLNNDDLKAAQLDNLEKTMEEMKEKVGNA</sequence>
<dbReference type="AlphaFoldDB" id="X1LZV4"/>
<name>X1LZV4_9ZZZZ</name>
<gene>
    <name evidence="2" type="ORF">S06H3_17958</name>
</gene>
<dbReference type="SUPFAM" id="SSF47598">
    <property type="entry name" value="Ribbon-helix-helix"/>
    <property type="match status" value="1"/>
</dbReference>
<dbReference type="Pfam" id="PF01402">
    <property type="entry name" value="RHH_1"/>
    <property type="match status" value="1"/>
</dbReference>
<organism evidence="2">
    <name type="scientific">marine sediment metagenome</name>
    <dbReference type="NCBI Taxonomy" id="412755"/>
    <lineage>
        <taxon>unclassified sequences</taxon>
        <taxon>metagenomes</taxon>
        <taxon>ecological metagenomes</taxon>
    </lineage>
</organism>
<proteinExistence type="predicted"/>
<dbReference type="InterPro" id="IPR013321">
    <property type="entry name" value="Arc_rbn_hlx_hlx"/>
</dbReference>
<dbReference type="Gene3D" id="1.10.1220.10">
    <property type="entry name" value="Met repressor-like"/>
    <property type="match status" value="1"/>
</dbReference>
<dbReference type="InterPro" id="IPR010985">
    <property type="entry name" value="Ribbon_hlx_hlx"/>
</dbReference>
<dbReference type="InterPro" id="IPR002145">
    <property type="entry name" value="CopG"/>
</dbReference>
<evidence type="ECO:0000259" key="1">
    <source>
        <dbReference type="Pfam" id="PF01402"/>
    </source>
</evidence>